<reference evidence="7" key="1">
    <citation type="submission" date="2016-09" db="EMBL/GenBank/DDBJ databases">
        <authorList>
            <person name="Hebert L."/>
            <person name="Moumen B."/>
        </authorList>
    </citation>
    <scope>NUCLEOTIDE SEQUENCE [LARGE SCALE GENOMIC DNA]</scope>
    <source>
        <strain evidence="7">OVI</strain>
    </source>
</reference>
<dbReference type="RefSeq" id="XP_067077907.1">
    <property type="nucleotide sequence ID" value="XM_067221806.1"/>
</dbReference>
<dbReference type="GO" id="GO:0005741">
    <property type="term" value="C:mitochondrial outer membrane"/>
    <property type="evidence" value="ECO:0007669"/>
    <property type="project" value="UniProtKB-SubCell"/>
</dbReference>
<protein>
    <submittedName>
        <fullName evidence="7">Tob55, putative</fullName>
    </submittedName>
</protein>
<keyword evidence="4" id="KW-0812">Transmembrane</keyword>
<comment type="subcellular location">
    <subcellularLocation>
        <location evidence="1">Mitochondrion outer membrane</location>
        <topology evidence="1">Multi-pass membrane protein</topology>
    </subcellularLocation>
</comment>
<evidence type="ECO:0000259" key="6">
    <source>
        <dbReference type="Pfam" id="PF01103"/>
    </source>
</evidence>
<dbReference type="GeneID" id="92380516"/>
<evidence type="ECO:0000256" key="2">
    <source>
        <dbReference type="ARBA" id="ARBA00010913"/>
    </source>
</evidence>
<dbReference type="Gene3D" id="2.40.160.50">
    <property type="entry name" value="membrane protein fhac: a member of the omp85/tpsb transporter family"/>
    <property type="match status" value="1"/>
</dbReference>
<keyword evidence="8" id="KW-1185">Reference proteome</keyword>
<keyword evidence="3" id="KW-1134">Transmembrane beta strand</keyword>
<gene>
    <name evidence="7" type="ORF">TEOVI_000658200</name>
</gene>
<evidence type="ECO:0000256" key="5">
    <source>
        <dbReference type="ARBA" id="ARBA00023136"/>
    </source>
</evidence>
<dbReference type="InterPro" id="IPR000184">
    <property type="entry name" value="Bac_surfAg_D15"/>
</dbReference>
<dbReference type="PANTHER" id="PTHR12815:SF18">
    <property type="entry name" value="SORTING AND ASSEMBLY MACHINERY COMPONENT 50 HOMOLOG"/>
    <property type="match status" value="1"/>
</dbReference>
<dbReference type="EMBL" id="CZPT02000547">
    <property type="protein sequence ID" value="SCU66463.1"/>
    <property type="molecule type" value="Genomic_DNA"/>
</dbReference>
<evidence type="ECO:0000313" key="7">
    <source>
        <dbReference type="EMBL" id="SCU66463.1"/>
    </source>
</evidence>
<organism evidence="7 8">
    <name type="scientific">Trypanosoma equiperdum</name>
    <dbReference type="NCBI Taxonomy" id="5694"/>
    <lineage>
        <taxon>Eukaryota</taxon>
        <taxon>Discoba</taxon>
        <taxon>Euglenozoa</taxon>
        <taxon>Kinetoplastea</taxon>
        <taxon>Metakinetoplastina</taxon>
        <taxon>Trypanosomatida</taxon>
        <taxon>Trypanosomatidae</taxon>
        <taxon>Trypanosoma</taxon>
    </lineage>
</organism>
<comment type="caution">
    <text evidence="7">The sequence shown here is derived from an EMBL/GenBank/DDBJ whole genome shotgun (WGS) entry which is preliminary data.</text>
</comment>
<dbReference type="Pfam" id="PF01103">
    <property type="entry name" value="Omp85"/>
    <property type="match status" value="1"/>
</dbReference>
<dbReference type="AlphaFoldDB" id="A0A1G4I3S8"/>
<sequence>MTFSSESSVPPQEVYIGEEDIGKVLNVPIRTHVRIRGIENIHPRVISRDVEAIKRSENIEDITNNMNEARTRWARMGIFSKVDFNLEPTFHGESNDVCVHIDVVEAKPKKTFGVFTTETVLPELTLSLENILGGRYSLSGSYVPPTSRAHAVSLSMLSNATYLGQTGEYYLGRRSENKMYHLASNERIDEVKATTRNEKRGLLSEFTIGFQRRLLVSREGTNLPDEMLQDFRTTFKGYFRHELGVSNVWHHADPYLCGIYPLPIKGVQLSMKNELAGGPLGGGFNFLKTEIQTAKYWPLGPFCSVQWNSKVAGIWSYKRARIPLSDRLFLSSCHVRGFRSVGPSTVDGGVREGGHFAATGGNALWATSLSVNFPFLFFPNNGLAAMHLFGNVGNLRMVNSSSELFDTYRWFRTCAASVGFGIVVTRVPLFGVTPNGRFELNFCVPVGVDGRGNITWRNGNNRLFDHVKFGLTWSSAFSM</sequence>
<evidence type="ECO:0000256" key="1">
    <source>
        <dbReference type="ARBA" id="ARBA00004374"/>
    </source>
</evidence>
<dbReference type="FunFam" id="2.40.160.50:FF:000013">
    <property type="entry name" value="Putative Tob55"/>
    <property type="match status" value="1"/>
</dbReference>
<keyword evidence="5" id="KW-0472">Membrane</keyword>
<dbReference type="VEuPathDB" id="TriTrypDB:TEOVI_000658200"/>
<dbReference type="PANTHER" id="PTHR12815">
    <property type="entry name" value="SORTING AND ASSEMBLY MACHINERY SAMM50 PROTEIN FAMILY MEMBER"/>
    <property type="match status" value="1"/>
</dbReference>
<feature type="domain" description="Bacterial surface antigen (D15)" evidence="6">
    <location>
        <begin position="262"/>
        <end position="447"/>
    </location>
</feature>
<name>A0A1G4I3S8_TRYEQ</name>
<accession>A0A1G4I3S8</accession>
<evidence type="ECO:0000256" key="4">
    <source>
        <dbReference type="ARBA" id="ARBA00022692"/>
    </source>
</evidence>
<evidence type="ECO:0000313" key="8">
    <source>
        <dbReference type="Proteomes" id="UP000195570"/>
    </source>
</evidence>
<dbReference type="InterPro" id="IPR039910">
    <property type="entry name" value="D15-like"/>
</dbReference>
<proteinExistence type="inferred from homology"/>
<dbReference type="Proteomes" id="UP000195570">
    <property type="component" value="Unassembled WGS sequence"/>
</dbReference>
<evidence type="ECO:0000256" key="3">
    <source>
        <dbReference type="ARBA" id="ARBA00022452"/>
    </source>
</evidence>
<comment type="similarity">
    <text evidence="2">Belongs to the SAM50/omp85 family.</text>
</comment>